<keyword evidence="1" id="KW-0479">Metal-binding</keyword>
<evidence type="ECO:0000256" key="1">
    <source>
        <dbReference type="ARBA" id="ARBA00022723"/>
    </source>
</evidence>
<dbReference type="SUPFAM" id="SSF144232">
    <property type="entry name" value="HIT/MYND zinc finger-like"/>
    <property type="match status" value="1"/>
</dbReference>
<feature type="domain" description="MYND-type" evidence="5">
    <location>
        <begin position="262"/>
        <end position="299"/>
    </location>
</feature>
<evidence type="ECO:0000256" key="2">
    <source>
        <dbReference type="ARBA" id="ARBA00022771"/>
    </source>
</evidence>
<evidence type="ECO:0000256" key="3">
    <source>
        <dbReference type="ARBA" id="ARBA00022833"/>
    </source>
</evidence>
<dbReference type="InterPro" id="IPR002893">
    <property type="entry name" value="Znf_MYND"/>
</dbReference>
<keyword evidence="2" id="KW-0863">Zinc-finger</keyword>
<dbReference type="Gene3D" id="3.90.176.10">
    <property type="entry name" value="Toxin ADP-ribosyltransferase, Chain A, domain 1"/>
    <property type="match status" value="1"/>
</dbReference>
<accession>A0A7S4GJW8</accession>
<dbReference type="GO" id="GO:0008270">
    <property type="term" value="F:zinc ion binding"/>
    <property type="evidence" value="ECO:0007669"/>
    <property type="project" value="UniProtKB-KW"/>
</dbReference>
<protein>
    <recommendedName>
        <fullName evidence="5">MYND-type domain-containing protein</fullName>
    </recommendedName>
</protein>
<gene>
    <name evidence="6" type="ORF">EGYM00163_LOCUS50595</name>
</gene>
<evidence type="ECO:0000313" key="6">
    <source>
        <dbReference type="EMBL" id="CAE0839223.1"/>
    </source>
</evidence>
<reference evidence="6" key="1">
    <citation type="submission" date="2021-01" db="EMBL/GenBank/DDBJ databases">
        <authorList>
            <person name="Corre E."/>
            <person name="Pelletier E."/>
            <person name="Niang G."/>
            <person name="Scheremetjew M."/>
            <person name="Finn R."/>
            <person name="Kale V."/>
            <person name="Holt S."/>
            <person name="Cochrane G."/>
            <person name="Meng A."/>
            <person name="Brown T."/>
            <person name="Cohen L."/>
        </authorList>
    </citation>
    <scope>NUCLEOTIDE SEQUENCE</scope>
    <source>
        <strain evidence="6">CCMP1594</strain>
    </source>
</reference>
<organism evidence="6">
    <name type="scientific">Eutreptiella gymnastica</name>
    <dbReference type="NCBI Taxonomy" id="73025"/>
    <lineage>
        <taxon>Eukaryota</taxon>
        <taxon>Discoba</taxon>
        <taxon>Euglenozoa</taxon>
        <taxon>Euglenida</taxon>
        <taxon>Spirocuta</taxon>
        <taxon>Euglenophyceae</taxon>
        <taxon>Eutreptiales</taxon>
        <taxon>Eutreptiaceae</taxon>
        <taxon>Eutreptiella</taxon>
    </lineage>
</organism>
<proteinExistence type="predicted"/>
<sequence>MSEEEAATPGTPPEEEGGEPEAAKPDAAAAEAEALAEVEEGEKKKSKKGKKELTPEEIAAAAEEERLLIKSFYLQKWDEVKKKTALYNLWLDEGYPGAEYQPPLNETDFHPVLFGVAKEEIAPFEKVMAPLLLCPEYWREDVKNYTAAALRYADWLNQKANSPQADKVPPLPGAQPPKKGGMELRSRLIVEYIHVKALEIEQEKMEAENKQAKDDEESPISSIDDVASLNVFQVEWYPMRDLRKIEKPKDKNADNFLMCQNAKCQDKYIPKVYVVCGACETVYCSYDCQKEDWPTHQYEKKCNRTFNKQLNVALRNLQIPALKAHYPYLRLLFSTLAKMNIHMGMVWYSMAYLRDADWQKYSKMIPKDRADASKGKDAADTFVWPAFTPCCISRNRAEALYNKQKDAARAPHILFEIKCIEGYRFSQFVESTDPASLAAEERDEVLLPPGSAFRLVSSKSEGSLLHLTVEQIAAPYTNMADPV</sequence>
<evidence type="ECO:0000256" key="4">
    <source>
        <dbReference type="SAM" id="MobiDB-lite"/>
    </source>
</evidence>
<feature type="region of interest" description="Disordered" evidence="4">
    <location>
        <begin position="1"/>
        <end position="56"/>
    </location>
</feature>
<name>A0A7S4GJW8_9EUGL</name>
<dbReference type="EMBL" id="HBJA01147327">
    <property type="protein sequence ID" value="CAE0839223.1"/>
    <property type="molecule type" value="Transcribed_RNA"/>
</dbReference>
<keyword evidence="3" id="KW-0862">Zinc</keyword>
<dbReference type="AlphaFoldDB" id="A0A7S4GJW8"/>
<dbReference type="Pfam" id="PF01753">
    <property type="entry name" value="zf-MYND"/>
    <property type="match status" value="1"/>
</dbReference>
<evidence type="ECO:0000259" key="5">
    <source>
        <dbReference type="Pfam" id="PF01753"/>
    </source>
</evidence>